<dbReference type="InterPro" id="IPR012337">
    <property type="entry name" value="RNaseH-like_sf"/>
</dbReference>
<gene>
    <name evidence="2" type="primary">LOC106477840</name>
</gene>
<dbReference type="PANTHER" id="PTHR45749">
    <property type="match status" value="1"/>
</dbReference>
<evidence type="ECO:0000313" key="2">
    <source>
        <dbReference type="RefSeq" id="XP_013793818.1"/>
    </source>
</evidence>
<protein>
    <submittedName>
        <fullName evidence="2">Uncharacterized protein LOC106477840</fullName>
    </submittedName>
</protein>
<keyword evidence="1" id="KW-1185">Reference proteome</keyword>
<organism evidence="1 2">
    <name type="scientific">Limulus polyphemus</name>
    <name type="common">Atlantic horseshoe crab</name>
    <dbReference type="NCBI Taxonomy" id="6850"/>
    <lineage>
        <taxon>Eukaryota</taxon>
        <taxon>Metazoa</taxon>
        <taxon>Ecdysozoa</taxon>
        <taxon>Arthropoda</taxon>
        <taxon>Chelicerata</taxon>
        <taxon>Merostomata</taxon>
        <taxon>Xiphosura</taxon>
        <taxon>Limulidae</taxon>
        <taxon>Limulus</taxon>
    </lineage>
</organism>
<sequence>MELQDCRSQCYDNAAGTAGHRSGVHQRICEKNNLAVFVNCDNHSFNLVGIHAAKQDTMMATFFGIIEAVYVFFSRSTQCLEKLKNAVLVVVKSQSETRWSTRTEAVRPVNKYLKEILQVLQDMIDNENEISENRNDARQQYNRMLSYDFLTLLGFWNKVFISIDRIQKRMQDPNMNFHDAALDLKAIRDNFDDERKVLVSESLEEELGLCQEWNIKVERRQRRKKRMADENSRDAGLTTKEEMERVMKGTLGRLHREMDERFARLHDTDAKFGFLIDVEGLCYGADSKDLKKKCENLGELYNSDADGQQLYEEILDCRMLLSSRANIKISRPEELLEFIVQYGDVSVFPDLRIAIQIMLTIAVSIASCERSFS</sequence>
<accession>A0ABM1C454</accession>
<evidence type="ECO:0000313" key="1">
    <source>
        <dbReference type="Proteomes" id="UP000694941"/>
    </source>
</evidence>
<dbReference type="Proteomes" id="UP000694941">
    <property type="component" value="Unplaced"/>
</dbReference>
<name>A0ABM1C454_LIMPO</name>
<reference evidence="2" key="1">
    <citation type="submission" date="2025-08" db="UniProtKB">
        <authorList>
            <consortium name="RefSeq"/>
        </authorList>
    </citation>
    <scope>IDENTIFICATION</scope>
    <source>
        <tissue evidence="2">Muscle</tissue>
    </source>
</reference>
<proteinExistence type="predicted"/>
<dbReference type="GeneID" id="106477840"/>
<dbReference type="RefSeq" id="XP_013793818.1">
    <property type="nucleotide sequence ID" value="XM_013938364.1"/>
</dbReference>
<dbReference type="PANTHER" id="PTHR45749:SF21">
    <property type="entry name" value="DUF4371 DOMAIN-CONTAINING PROTEIN"/>
    <property type="match status" value="1"/>
</dbReference>
<dbReference type="SUPFAM" id="SSF53098">
    <property type="entry name" value="Ribonuclease H-like"/>
    <property type="match status" value="1"/>
</dbReference>